<name>A0A212FNK7_DANPL</name>
<evidence type="ECO:0000256" key="1">
    <source>
        <dbReference type="SAM" id="SignalP"/>
    </source>
</evidence>
<reference evidence="2 3" key="1">
    <citation type="journal article" date="2011" name="Cell">
        <title>The monarch butterfly genome yields insights into long-distance migration.</title>
        <authorList>
            <person name="Zhan S."/>
            <person name="Merlin C."/>
            <person name="Boore J.L."/>
            <person name="Reppert S.M."/>
        </authorList>
    </citation>
    <scope>NUCLEOTIDE SEQUENCE [LARGE SCALE GENOMIC DNA]</scope>
    <source>
        <strain evidence="2">F-2</strain>
    </source>
</reference>
<dbReference type="InParanoid" id="A0A212FNK7"/>
<keyword evidence="1" id="KW-0732">Signal</keyword>
<comment type="caution">
    <text evidence="2">The sequence shown here is derived from an EMBL/GenBank/DDBJ whole genome shotgun (WGS) entry which is preliminary data.</text>
</comment>
<protein>
    <submittedName>
        <fullName evidence="2">Uncharacterized protein</fullName>
    </submittedName>
</protein>
<feature type="signal peptide" evidence="1">
    <location>
        <begin position="1"/>
        <end position="21"/>
    </location>
</feature>
<dbReference type="KEGG" id="dpl:KGM_214347"/>
<dbReference type="EMBL" id="AGBW02005277">
    <property type="protein sequence ID" value="OWR55303.1"/>
    <property type="molecule type" value="Genomic_DNA"/>
</dbReference>
<sequence>MAVDRIIWKILLDFIVLACEGKQGCKNNLKDVTRSEFEVDLGLK</sequence>
<dbReference type="AlphaFoldDB" id="A0A212FNK7"/>
<proteinExistence type="predicted"/>
<evidence type="ECO:0000313" key="3">
    <source>
        <dbReference type="Proteomes" id="UP000007151"/>
    </source>
</evidence>
<evidence type="ECO:0000313" key="2">
    <source>
        <dbReference type="EMBL" id="OWR55303.1"/>
    </source>
</evidence>
<feature type="chain" id="PRO_5012781289" evidence="1">
    <location>
        <begin position="22"/>
        <end position="44"/>
    </location>
</feature>
<gene>
    <name evidence="2" type="ORF">KGM_214347</name>
</gene>
<keyword evidence="3" id="KW-1185">Reference proteome</keyword>
<organism evidence="2 3">
    <name type="scientific">Danaus plexippus plexippus</name>
    <dbReference type="NCBI Taxonomy" id="278856"/>
    <lineage>
        <taxon>Eukaryota</taxon>
        <taxon>Metazoa</taxon>
        <taxon>Ecdysozoa</taxon>
        <taxon>Arthropoda</taxon>
        <taxon>Hexapoda</taxon>
        <taxon>Insecta</taxon>
        <taxon>Pterygota</taxon>
        <taxon>Neoptera</taxon>
        <taxon>Endopterygota</taxon>
        <taxon>Lepidoptera</taxon>
        <taxon>Glossata</taxon>
        <taxon>Ditrysia</taxon>
        <taxon>Papilionoidea</taxon>
        <taxon>Nymphalidae</taxon>
        <taxon>Danainae</taxon>
        <taxon>Danaini</taxon>
        <taxon>Danaina</taxon>
        <taxon>Danaus</taxon>
        <taxon>Danaus</taxon>
    </lineage>
</organism>
<dbReference type="Proteomes" id="UP000007151">
    <property type="component" value="Unassembled WGS sequence"/>
</dbReference>
<accession>A0A212FNK7</accession>